<proteinExistence type="predicted"/>
<sequence length="400" mass="45004">MYTVSIVVLGWETGRKPKAFDFCIYCLAVLYLDKLDFGVRVVEQGAPRILAWKGNLIKHFSELDRKKSNLFGRRPFKKEIIQGIIGSAHCDNIKESGFQNVQEAIASNVLKFLSRPGVSSLFIAGGQGTLSKLGSLAKQKMGISSEDDRTHKKGFREYGESSDVNEKLKHVKSNINRTTVKINENMQPQNVRLLKLLNTAMKKSSLNFLFCSFFPIQVPEVEVVKKVRARVFNTMHHVGGQIAPPEAGQSNYQMINHMSPIGRTKLFSEDCNIGTSNNPPKLMALADKFSKTSQIIGTKQAPIPLADLSPSMEYILNYPKDDKLRSIATSFLGAASASRSKRLDLSNTLFFPTCLDNHWIVFVVNFKWKLFAFLDSFYDKDSYLHKSTREKFGNFVSDPP</sequence>
<dbReference type="InterPro" id="IPR038765">
    <property type="entry name" value="Papain-like_cys_pep_sf"/>
</dbReference>
<organism evidence="1">
    <name type="scientific">Aegilops tauschii</name>
    <name type="common">Tausch's goatgrass</name>
    <name type="synonym">Aegilops squarrosa</name>
    <dbReference type="NCBI Taxonomy" id="37682"/>
    <lineage>
        <taxon>Eukaryota</taxon>
        <taxon>Viridiplantae</taxon>
        <taxon>Streptophyta</taxon>
        <taxon>Embryophyta</taxon>
        <taxon>Tracheophyta</taxon>
        <taxon>Spermatophyta</taxon>
        <taxon>Magnoliopsida</taxon>
        <taxon>Liliopsida</taxon>
        <taxon>Poales</taxon>
        <taxon>Poaceae</taxon>
        <taxon>BOP clade</taxon>
        <taxon>Pooideae</taxon>
        <taxon>Triticodae</taxon>
        <taxon>Triticeae</taxon>
        <taxon>Triticinae</taxon>
        <taxon>Aegilops</taxon>
    </lineage>
</organism>
<reference evidence="1" key="1">
    <citation type="submission" date="2015-06" db="UniProtKB">
        <authorList>
            <consortium name="EnsemblPlants"/>
        </authorList>
    </citation>
    <scope>IDENTIFICATION</scope>
</reference>
<protein>
    <recommendedName>
        <fullName evidence="2">Ubiquitin-like protease family profile domain-containing protein</fullName>
    </recommendedName>
</protein>
<evidence type="ECO:0008006" key="2">
    <source>
        <dbReference type="Google" id="ProtNLM"/>
    </source>
</evidence>
<accession>M8CJZ5</accession>
<name>M8CJZ5_AEGTA</name>
<dbReference type="EnsemblPlants" id="EMT27652">
    <property type="protein sequence ID" value="EMT27652"/>
    <property type="gene ID" value="F775_00458"/>
</dbReference>
<evidence type="ECO:0000313" key="1">
    <source>
        <dbReference type="EnsemblPlants" id="EMT27652"/>
    </source>
</evidence>
<dbReference type="Gene3D" id="3.40.395.10">
    <property type="entry name" value="Adenoviral Proteinase, Chain A"/>
    <property type="match status" value="1"/>
</dbReference>
<dbReference type="AlphaFoldDB" id="M8CJZ5"/>
<dbReference type="SUPFAM" id="SSF54001">
    <property type="entry name" value="Cysteine proteinases"/>
    <property type="match status" value="1"/>
</dbReference>